<feature type="compositionally biased region" description="Basic and acidic residues" evidence="1">
    <location>
        <begin position="236"/>
        <end position="251"/>
    </location>
</feature>
<organism evidence="3 4">
    <name type="scientific">Necator americanus</name>
    <name type="common">Human hookworm</name>
    <dbReference type="NCBI Taxonomy" id="51031"/>
    <lineage>
        <taxon>Eukaryota</taxon>
        <taxon>Metazoa</taxon>
        <taxon>Ecdysozoa</taxon>
        <taxon>Nematoda</taxon>
        <taxon>Chromadorea</taxon>
        <taxon>Rhabditida</taxon>
        <taxon>Rhabditina</taxon>
        <taxon>Rhabditomorpha</taxon>
        <taxon>Strongyloidea</taxon>
        <taxon>Ancylostomatidae</taxon>
        <taxon>Bunostominae</taxon>
        <taxon>Necator</taxon>
    </lineage>
</organism>
<feature type="transmembrane region" description="Helical" evidence="2">
    <location>
        <begin position="199"/>
        <end position="224"/>
    </location>
</feature>
<keyword evidence="4" id="KW-1185">Reference proteome</keyword>
<dbReference type="EMBL" id="JAVFWL010000005">
    <property type="protein sequence ID" value="KAK6756535.1"/>
    <property type="molecule type" value="Genomic_DNA"/>
</dbReference>
<reference evidence="3 4" key="1">
    <citation type="submission" date="2023-08" db="EMBL/GenBank/DDBJ databases">
        <title>A Necator americanus chromosomal reference genome.</title>
        <authorList>
            <person name="Ilik V."/>
            <person name="Petrzelkova K.J."/>
            <person name="Pardy F."/>
            <person name="Fuh T."/>
            <person name="Niatou-Singa F.S."/>
            <person name="Gouil Q."/>
            <person name="Baker L."/>
            <person name="Ritchie M.E."/>
            <person name="Jex A.R."/>
            <person name="Gazzola D."/>
            <person name="Li H."/>
            <person name="Toshio Fujiwara R."/>
            <person name="Zhan B."/>
            <person name="Aroian R.V."/>
            <person name="Pafco B."/>
            <person name="Schwarz E.M."/>
        </authorList>
    </citation>
    <scope>NUCLEOTIDE SEQUENCE [LARGE SCALE GENOMIC DNA]</scope>
    <source>
        <strain evidence="3 4">Aroian</strain>
        <tissue evidence="3">Whole animal</tissue>
    </source>
</reference>
<evidence type="ECO:0000313" key="3">
    <source>
        <dbReference type="EMBL" id="KAK6756535.1"/>
    </source>
</evidence>
<accession>A0ABR1E1Q8</accession>
<evidence type="ECO:0000256" key="2">
    <source>
        <dbReference type="SAM" id="Phobius"/>
    </source>
</evidence>
<evidence type="ECO:0000256" key="1">
    <source>
        <dbReference type="SAM" id="MobiDB-lite"/>
    </source>
</evidence>
<keyword evidence="2" id="KW-0472">Membrane</keyword>
<evidence type="ECO:0000313" key="4">
    <source>
        <dbReference type="Proteomes" id="UP001303046"/>
    </source>
</evidence>
<name>A0ABR1E1Q8_NECAM</name>
<keyword evidence="2" id="KW-1133">Transmembrane helix</keyword>
<keyword evidence="2" id="KW-0812">Transmembrane</keyword>
<protein>
    <submittedName>
        <fullName evidence="3">Uncharacterized protein</fullName>
    </submittedName>
</protein>
<proteinExistence type="predicted"/>
<dbReference type="Proteomes" id="UP001303046">
    <property type="component" value="Unassembled WGS sequence"/>
</dbReference>
<feature type="region of interest" description="Disordered" evidence="1">
    <location>
        <begin position="231"/>
        <end position="254"/>
    </location>
</feature>
<comment type="caution">
    <text evidence="3">The sequence shown here is derived from an EMBL/GenBank/DDBJ whole genome shotgun (WGS) entry which is preliminary data.</text>
</comment>
<sequence length="268" mass="30820">MTHFGYLPVKGSAPRGVGNSRTDSGIFIIFIASKVIHAYYCRKGDLIIPRKENEVCTFSQHIADDCTFSHMPMRGIRNYSMPENPEEGAHCIFKNSTLTCACFDDMCNNKREQVKEIIRRRLEVSSNTLCFESDVEIKKCERLLTCFLSSTDPSVLEDQQRRLHTVESGSHQNDTVQKKKDAVAKIVVRYAYRHREESFLFISMVFLLMVGHFVLIIILIVVLYRSQEKNAPAPESSRHETTTTNPKKEIKEEDVELGRVYNRTKFSI</sequence>
<gene>
    <name evidence="3" type="primary">Necator_chrV.g19550</name>
    <name evidence="3" type="ORF">RB195_014758</name>
</gene>